<accession>A0A9P6ER95</accession>
<dbReference type="Pfam" id="PF18759">
    <property type="entry name" value="Plavaka"/>
    <property type="match status" value="1"/>
</dbReference>
<dbReference type="AlphaFoldDB" id="A0A9P6ER95"/>
<proteinExistence type="predicted"/>
<gene>
    <name evidence="1" type="ORF">CPB83DRAFT_757552</name>
</gene>
<reference evidence="1" key="1">
    <citation type="submission" date="2020-11" db="EMBL/GenBank/DDBJ databases">
        <authorList>
            <consortium name="DOE Joint Genome Institute"/>
            <person name="Ahrendt S."/>
            <person name="Riley R."/>
            <person name="Andreopoulos W."/>
            <person name="Labutti K."/>
            <person name="Pangilinan J."/>
            <person name="Ruiz-Duenas F.J."/>
            <person name="Barrasa J.M."/>
            <person name="Sanchez-Garcia M."/>
            <person name="Camarero S."/>
            <person name="Miyauchi S."/>
            <person name="Serrano A."/>
            <person name="Linde D."/>
            <person name="Babiker R."/>
            <person name="Drula E."/>
            <person name="Ayuso-Fernandez I."/>
            <person name="Pacheco R."/>
            <person name="Padilla G."/>
            <person name="Ferreira P."/>
            <person name="Barriuso J."/>
            <person name="Kellner H."/>
            <person name="Castanera R."/>
            <person name="Alfaro M."/>
            <person name="Ramirez L."/>
            <person name="Pisabarro A.G."/>
            <person name="Kuo A."/>
            <person name="Tritt A."/>
            <person name="Lipzen A."/>
            <person name="He G."/>
            <person name="Yan M."/>
            <person name="Ng V."/>
            <person name="Cullen D."/>
            <person name="Martin F."/>
            <person name="Rosso M.-N."/>
            <person name="Henrissat B."/>
            <person name="Hibbett D."/>
            <person name="Martinez A.T."/>
            <person name="Grigoriev I.V."/>
        </authorList>
    </citation>
    <scope>NUCLEOTIDE SEQUENCE</scope>
    <source>
        <strain evidence="1">CBS 506.95</strain>
    </source>
</reference>
<organism evidence="1 2">
    <name type="scientific">Crepidotus variabilis</name>
    <dbReference type="NCBI Taxonomy" id="179855"/>
    <lineage>
        <taxon>Eukaryota</taxon>
        <taxon>Fungi</taxon>
        <taxon>Dikarya</taxon>
        <taxon>Basidiomycota</taxon>
        <taxon>Agaricomycotina</taxon>
        <taxon>Agaricomycetes</taxon>
        <taxon>Agaricomycetidae</taxon>
        <taxon>Agaricales</taxon>
        <taxon>Agaricineae</taxon>
        <taxon>Crepidotaceae</taxon>
        <taxon>Crepidotus</taxon>
    </lineage>
</organism>
<evidence type="ECO:0000313" key="1">
    <source>
        <dbReference type="EMBL" id="KAF9533413.1"/>
    </source>
</evidence>
<evidence type="ECO:0000313" key="2">
    <source>
        <dbReference type="Proteomes" id="UP000807306"/>
    </source>
</evidence>
<dbReference type="EMBL" id="MU157828">
    <property type="protein sequence ID" value="KAF9533413.1"/>
    <property type="molecule type" value="Genomic_DNA"/>
</dbReference>
<dbReference type="InterPro" id="IPR041078">
    <property type="entry name" value="Plavaka"/>
</dbReference>
<keyword evidence="2" id="KW-1185">Reference proteome</keyword>
<protein>
    <submittedName>
        <fullName evidence="1">Uncharacterized protein</fullName>
    </submittedName>
</protein>
<dbReference type="Proteomes" id="UP000807306">
    <property type="component" value="Unassembled WGS sequence"/>
</dbReference>
<dbReference type="OrthoDB" id="2418900at2759"/>
<sequence length="191" mass="21109">MWTGRWWHSIQKLLPLGSTVCPVIIATNKTQLTQLTGGLYAYPIYLTIGNILKSIRRKPSKQACILIGYLPKIGSRHQDLFHSAMRHILSPLIAAGKDGVDMANGRGEVYRVFPILACYAADFPEQCLVTCTKYGTCPKCQTPADELNKPNPATPRTPKWTMDIINNAAKNSTSVTEFYDTCMAEEVSGSV</sequence>
<comment type="caution">
    <text evidence="1">The sequence shown here is derived from an EMBL/GenBank/DDBJ whole genome shotgun (WGS) entry which is preliminary data.</text>
</comment>
<name>A0A9P6ER95_9AGAR</name>